<evidence type="ECO:0000256" key="1">
    <source>
        <dbReference type="PROSITE-ProRule" id="PRU00409"/>
    </source>
</evidence>
<dbReference type="GO" id="GO:0005524">
    <property type="term" value="F:ATP binding"/>
    <property type="evidence" value="ECO:0007669"/>
    <property type="project" value="UniProtKB-UniRule"/>
</dbReference>
<evidence type="ECO:0000313" key="4">
    <source>
        <dbReference type="Proteomes" id="UP000473574"/>
    </source>
</evidence>
<dbReference type="InterPro" id="IPR004215">
    <property type="entry name" value="GSHS_N"/>
</dbReference>
<dbReference type="EMBL" id="QZCE01000002">
    <property type="protein sequence ID" value="NEZ66824.1"/>
    <property type="molecule type" value="Genomic_DNA"/>
</dbReference>
<dbReference type="Proteomes" id="UP000473574">
    <property type="component" value="Unassembled WGS sequence"/>
</dbReference>
<dbReference type="InterPro" id="IPR004218">
    <property type="entry name" value="GSHS_ATP-bd"/>
</dbReference>
<organism evidence="3 4">
    <name type="scientific">Adonisia turfae CCMR0082</name>
    <dbReference type="NCBI Taxonomy" id="2304604"/>
    <lineage>
        <taxon>Bacteria</taxon>
        <taxon>Bacillati</taxon>
        <taxon>Cyanobacteriota</taxon>
        <taxon>Adonisia</taxon>
        <taxon>Adonisia turfae</taxon>
    </lineage>
</organism>
<comment type="caution">
    <text evidence="3">The sequence shown here is derived from an EMBL/GenBank/DDBJ whole genome shotgun (WGS) entry which is preliminary data.</text>
</comment>
<proteinExistence type="predicted"/>
<dbReference type="Gene3D" id="3.40.50.20">
    <property type="match status" value="1"/>
</dbReference>
<dbReference type="AlphaFoldDB" id="A0A6M0SEG6"/>
<dbReference type="PANTHER" id="PTHR21621">
    <property type="entry name" value="RIBOSOMAL PROTEIN S6 MODIFICATION PROTEIN"/>
    <property type="match status" value="1"/>
</dbReference>
<evidence type="ECO:0000259" key="2">
    <source>
        <dbReference type="PROSITE" id="PS50975"/>
    </source>
</evidence>
<sequence length="407" mass="44891">MTHKVFIFNSMMQKNVLFITDPIDSLEPGHDTSLGLMEAAIKHGDRVFVTTPKDFVINSDSHVGNIYAAVREVTSFVKQQHPTKNKRVSAPVTNGTVVNMTLNYPPGSSAGKNSIAAPVAVLQRQDDRSDWSTQQIATRLHPKICVLNGGEATLSTEDKIAIVTDFPDLCPPSMITANADKLIGFAEHMKYEGDQKLVLKATQSYGGNDVKIIQLTDVNWQQQIRDYTQEKNATKRPMIVAQKFLSDVKNGDMRIFYINGKPIAAVNRVPSHEETLANMAQGGIGIAVPLRNISPTTMAAVHQVVDWGKRQGIVIVGIDVIGQDRPYITELNPGSPTGLIEAQEQLGQDVCSEAWVAIKEAIHEHQIAHGNLLSLHWQFISELFQHPGSYLANVTALAQRWLITRFS</sequence>
<dbReference type="PANTHER" id="PTHR21621:SF0">
    <property type="entry name" value="BETA-CITRYLGLUTAMATE SYNTHASE B-RELATED"/>
    <property type="match status" value="1"/>
</dbReference>
<dbReference type="GO" id="GO:0046872">
    <property type="term" value="F:metal ion binding"/>
    <property type="evidence" value="ECO:0007669"/>
    <property type="project" value="InterPro"/>
</dbReference>
<dbReference type="GO" id="GO:0005737">
    <property type="term" value="C:cytoplasm"/>
    <property type="evidence" value="ECO:0007669"/>
    <property type="project" value="TreeGrafter"/>
</dbReference>
<dbReference type="GO" id="GO:0009432">
    <property type="term" value="P:SOS response"/>
    <property type="evidence" value="ECO:0007669"/>
    <property type="project" value="TreeGrafter"/>
</dbReference>
<dbReference type="GO" id="GO:0018169">
    <property type="term" value="F:ribosomal S6-glutamic acid ligase activity"/>
    <property type="evidence" value="ECO:0007669"/>
    <property type="project" value="TreeGrafter"/>
</dbReference>
<gene>
    <name evidence="3" type="ORF">D0962_29405</name>
</gene>
<dbReference type="InterPro" id="IPR016185">
    <property type="entry name" value="PreATP-grasp_dom_sf"/>
</dbReference>
<dbReference type="SUPFAM" id="SSF52440">
    <property type="entry name" value="PreATP-grasp domain"/>
    <property type="match status" value="1"/>
</dbReference>
<evidence type="ECO:0000313" key="3">
    <source>
        <dbReference type="EMBL" id="NEZ66824.1"/>
    </source>
</evidence>
<dbReference type="InterPro" id="IPR011761">
    <property type="entry name" value="ATP-grasp"/>
</dbReference>
<accession>A0A6M0SEG6</accession>
<protein>
    <recommendedName>
        <fullName evidence="2">ATP-grasp domain-containing protein</fullName>
    </recommendedName>
</protein>
<dbReference type="Pfam" id="PF02951">
    <property type="entry name" value="GSH-S_N"/>
    <property type="match status" value="1"/>
</dbReference>
<dbReference type="Gene3D" id="3.30.470.20">
    <property type="entry name" value="ATP-grasp fold, B domain"/>
    <property type="match status" value="1"/>
</dbReference>
<feature type="domain" description="ATP-grasp" evidence="2">
    <location>
        <begin position="160"/>
        <end position="359"/>
    </location>
</feature>
<dbReference type="SUPFAM" id="SSF56059">
    <property type="entry name" value="Glutathione synthetase ATP-binding domain-like"/>
    <property type="match status" value="1"/>
</dbReference>
<dbReference type="Gene3D" id="3.30.1490.20">
    <property type="entry name" value="ATP-grasp fold, A domain"/>
    <property type="match status" value="1"/>
</dbReference>
<dbReference type="Pfam" id="PF02955">
    <property type="entry name" value="GSH-S_ATP"/>
    <property type="match status" value="1"/>
</dbReference>
<reference evidence="3 4" key="1">
    <citation type="journal article" date="2020" name="Microb. Ecol.">
        <title>Ecogenomics of the Marine Benthic Filamentous Cyanobacterium Adonisia.</title>
        <authorList>
            <person name="Walter J.M."/>
            <person name="Coutinho F.H."/>
            <person name="Leomil L."/>
            <person name="Hargreaves P.I."/>
            <person name="Campeao M.E."/>
            <person name="Vieira V.V."/>
            <person name="Silva B.S."/>
            <person name="Fistarol G.O."/>
            <person name="Salomon P.S."/>
            <person name="Sawabe T."/>
            <person name="Mino S."/>
            <person name="Hosokawa M."/>
            <person name="Miyashita H."/>
            <person name="Maruyama F."/>
            <person name="van Verk M.C."/>
            <person name="Dutilh B.E."/>
            <person name="Thompson C.C."/>
            <person name="Thompson F.L."/>
        </authorList>
    </citation>
    <scope>NUCLEOTIDE SEQUENCE [LARGE SCALE GENOMIC DNA]</scope>
    <source>
        <strain evidence="3 4">CCMR0082</strain>
    </source>
</reference>
<dbReference type="InterPro" id="IPR013815">
    <property type="entry name" value="ATP_grasp_subdomain_1"/>
</dbReference>
<name>A0A6M0SEG6_9CYAN</name>
<dbReference type="GO" id="GO:0004363">
    <property type="term" value="F:glutathione synthase activity"/>
    <property type="evidence" value="ECO:0007669"/>
    <property type="project" value="InterPro"/>
</dbReference>
<keyword evidence="1" id="KW-0547">Nucleotide-binding</keyword>
<dbReference type="PROSITE" id="PS50975">
    <property type="entry name" value="ATP_GRASP"/>
    <property type="match status" value="1"/>
</dbReference>
<keyword evidence="1" id="KW-0067">ATP-binding</keyword>